<protein>
    <submittedName>
        <fullName evidence="7">Glutamate ABC transporter substrate-binding protein</fullName>
    </submittedName>
</protein>
<feature type="compositionally biased region" description="Pro residues" evidence="4">
    <location>
        <begin position="286"/>
        <end position="297"/>
    </location>
</feature>
<dbReference type="PANTHER" id="PTHR30085">
    <property type="entry name" value="AMINO ACID ABC TRANSPORTER PERMEASE"/>
    <property type="match status" value="1"/>
</dbReference>
<dbReference type="Gene3D" id="3.40.190.10">
    <property type="entry name" value="Periplasmic binding protein-like II"/>
    <property type="match status" value="2"/>
</dbReference>
<evidence type="ECO:0000313" key="8">
    <source>
        <dbReference type="Proteomes" id="UP001500483"/>
    </source>
</evidence>
<evidence type="ECO:0000256" key="3">
    <source>
        <dbReference type="ARBA" id="ARBA00022729"/>
    </source>
</evidence>
<proteinExistence type="inferred from homology"/>
<dbReference type="EMBL" id="BAAAYK010000038">
    <property type="protein sequence ID" value="GAA3361449.1"/>
    <property type="molecule type" value="Genomic_DNA"/>
</dbReference>
<reference evidence="8" key="1">
    <citation type="journal article" date="2019" name="Int. J. Syst. Evol. Microbiol.">
        <title>The Global Catalogue of Microorganisms (GCM) 10K type strain sequencing project: providing services to taxonomists for standard genome sequencing and annotation.</title>
        <authorList>
            <consortium name="The Broad Institute Genomics Platform"/>
            <consortium name="The Broad Institute Genome Sequencing Center for Infectious Disease"/>
            <person name="Wu L."/>
            <person name="Ma J."/>
        </authorList>
    </citation>
    <scope>NUCLEOTIDE SEQUENCE [LARGE SCALE GENOMIC DNA]</scope>
    <source>
        <strain evidence="8">JCM 9687</strain>
    </source>
</reference>
<comment type="caution">
    <text evidence="7">The sequence shown here is derived from an EMBL/GenBank/DDBJ whole genome shotgun (WGS) entry which is preliminary data.</text>
</comment>
<dbReference type="CDD" id="cd13690">
    <property type="entry name" value="PBP2_GluB"/>
    <property type="match status" value="1"/>
</dbReference>
<feature type="signal peptide" evidence="5">
    <location>
        <begin position="1"/>
        <end position="23"/>
    </location>
</feature>
<dbReference type="PANTHER" id="PTHR30085:SF6">
    <property type="entry name" value="ABC TRANSPORTER GLUTAMINE-BINDING PROTEIN GLNH"/>
    <property type="match status" value="1"/>
</dbReference>
<evidence type="ECO:0000256" key="2">
    <source>
        <dbReference type="ARBA" id="ARBA00022448"/>
    </source>
</evidence>
<feature type="domain" description="Solute-binding protein family 3/N-terminal" evidence="6">
    <location>
        <begin position="58"/>
        <end position="283"/>
    </location>
</feature>
<feature type="chain" id="PRO_5046378484" evidence="5">
    <location>
        <begin position="24"/>
        <end position="297"/>
    </location>
</feature>
<keyword evidence="2" id="KW-0813">Transport</keyword>
<dbReference type="SMART" id="SM00062">
    <property type="entry name" value="PBPb"/>
    <property type="match status" value="1"/>
</dbReference>
<gene>
    <name evidence="7" type="ORF">GCM10020366_45420</name>
</gene>
<evidence type="ECO:0000256" key="4">
    <source>
        <dbReference type="SAM" id="MobiDB-lite"/>
    </source>
</evidence>
<dbReference type="PROSITE" id="PS51257">
    <property type="entry name" value="PROKAR_LIPOPROTEIN"/>
    <property type="match status" value="1"/>
</dbReference>
<evidence type="ECO:0000259" key="6">
    <source>
        <dbReference type="SMART" id="SM00062"/>
    </source>
</evidence>
<evidence type="ECO:0000256" key="5">
    <source>
        <dbReference type="SAM" id="SignalP"/>
    </source>
</evidence>
<dbReference type="Pfam" id="PF00497">
    <property type="entry name" value="SBP_bac_3"/>
    <property type="match status" value="1"/>
</dbReference>
<feature type="region of interest" description="Disordered" evidence="4">
    <location>
        <begin position="277"/>
        <end position="297"/>
    </location>
</feature>
<evidence type="ECO:0000256" key="1">
    <source>
        <dbReference type="ARBA" id="ARBA00010333"/>
    </source>
</evidence>
<accession>A0ABP6RVB4</accession>
<organism evidence="7 8">
    <name type="scientific">Saccharopolyspora gregorii</name>
    <dbReference type="NCBI Taxonomy" id="33914"/>
    <lineage>
        <taxon>Bacteria</taxon>
        <taxon>Bacillati</taxon>
        <taxon>Actinomycetota</taxon>
        <taxon>Actinomycetes</taxon>
        <taxon>Pseudonocardiales</taxon>
        <taxon>Pseudonocardiaceae</taxon>
        <taxon>Saccharopolyspora</taxon>
    </lineage>
</organism>
<keyword evidence="8" id="KW-1185">Reference proteome</keyword>
<dbReference type="InterPro" id="IPR001638">
    <property type="entry name" value="Solute-binding_3/MltF_N"/>
</dbReference>
<dbReference type="RefSeq" id="WP_224955365.1">
    <property type="nucleotide sequence ID" value="NZ_BAAAYK010000038.1"/>
</dbReference>
<comment type="similarity">
    <text evidence="1">Belongs to the bacterial solute-binding protein 3 family.</text>
</comment>
<evidence type="ECO:0000313" key="7">
    <source>
        <dbReference type="EMBL" id="GAA3361449.1"/>
    </source>
</evidence>
<dbReference type="Proteomes" id="UP001500483">
    <property type="component" value="Unassembled WGS sequence"/>
</dbReference>
<sequence>MKARSVRWGVLAASMALALTACGGNSENRLETGTDVPVDPNAQFEPGTTMAKLKQSGTIRIGTKFDQPLFGLKGLDGNPQGFDVEIGKIVAAGLGLPADRIEWVEAPSKTREELIEQGRVDMVVATYTINDKRKQRISFAGPYYEAGQDLMVSADDDTITGPESLRPTGAKVCSVTGSTPAEQIKQYVDPENLTLFDVYSKCADALRTGQVQAVTTDNVILMGLVQKGNGRFKLVDRQFTKEPYGVGVKKGDTAFCRFIDDTLTRAEADGQYAKSWGATAGKVSPETPPLPQLDPCS</sequence>
<keyword evidence="3 5" id="KW-0732">Signal</keyword>
<dbReference type="InterPro" id="IPR051455">
    <property type="entry name" value="Bact_solute-bind_prot3"/>
</dbReference>
<dbReference type="SUPFAM" id="SSF53850">
    <property type="entry name" value="Periplasmic binding protein-like II"/>
    <property type="match status" value="1"/>
</dbReference>
<name>A0ABP6RVB4_9PSEU</name>